<evidence type="ECO:0000256" key="11">
    <source>
        <dbReference type="NCBIfam" id="TIGR00551"/>
    </source>
</evidence>
<evidence type="ECO:0000256" key="7">
    <source>
        <dbReference type="ARBA" id="ARBA00022642"/>
    </source>
</evidence>
<dbReference type="SUPFAM" id="SSF51905">
    <property type="entry name" value="FAD/NAD(P)-binding domain"/>
    <property type="match status" value="1"/>
</dbReference>
<dbReference type="GO" id="GO:0008734">
    <property type="term" value="F:L-aspartate oxidase activity"/>
    <property type="evidence" value="ECO:0007669"/>
    <property type="project" value="UniProtKB-UniRule"/>
</dbReference>
<evidence type="ECO:0000256" key="12">
    <source>
        <dbReference type="PIRSR" id="PIRSR000171-1"/>
    </source>
</evidence>
<dbReference type="eggNOG" id="COG0029">
    <property type="taxonomic scope" value="Bacteria"/>
</dbReference>
<reference evidence="16 17" key="1">
    <citation type="journal article" date="2009" name="PLoS ONE">
        <title>Genome analysis of the anaerobic thermohalophilic bacterium Halothermothrix orenii.</title>
        <authorList>
            <person name="Mavromatis K."/>
            <person name="Ivanova N."/>
            <person name="Anderson I."/>
            <person name="Lykidis A."/>
            <person name="Hooper S.D."/>
            <person name="Sun H."/>
            <person name="Kunin V."/>
            <person name="Lapidus A."/>
            <person name="Hugenholtz P."/>
            <person name="Patel B."/>
            <person name="Kyrpides N.C."/>
        </authorList>
    </citation>
    <scope>NUCLEOTIDE SEQUENCE [LARGE SCALE GENOMIC DNA]</scope>
    <source>
        <strain evidence="17">H 168 / OCM 544 / DSM 9562</strain>
    </source>
</reference>
<evidence type="ECO:0000256" key="4">
    <source>
        <dbReference type="ARBA" id="ARBA00012173"/>
    </source>
</evidence>
<dbReference type="GO" id="GO:0034628">
    <property type="term" value="P:'de novo' NAD+ biosynthetic process from L-aspartate"/>
    <property type="evidence" value="ECO:0007669"/>
    <property type="project" value="TreeGrafter"/>
</dbReference>
<dbReference type="InterPro" id="IPR015939">
    <property type="entry name" value="Fum_Rdtase/Succ_DH_flav-like_C"/>
</dbReference>
<dbReference type="KEGG" id="hor:Hore_00630"/>
<evidence type="ECO:0000256" key="8">
    <source>
        <dbReference type="ARBA" id="ARBA00022827"/>
    </source>
</evidence>
<gene>
    <name evidence="16" type="ordered locus">Hore_00630</name>
</gene>
<feature type="active site" description="Proton acceptor" evidence="12">
    <location>
        <position position="281"/>
    </location>
</feature>
<evidence type="ECO:0000256" key="3">
    <source>
        <dbReference type="ARBA" id="ARBA00008562"/>
    </source>
</evidence>
<evidence type="ECO:0000256" key="5">
    <source>
        <dbReference type="ARBA" id="ARBA00021901"/>
    </source>
</evidence>
<dbReference type="InterPro" id="IPR003953">
    <property type="entry name" value="FAD-dep_OxRdtase_2_FAD-bd"/>
</dbReference>
<dbReference type="InterPro" id="IPR037099">
    <property type="entry name" value="Fum_R/Succ_DH_flav-like_C_sf"/>
</dbReference>
<organism evidence="16 17">
    <name type="scientific">Halothermothrix orenii (strain H 168 / OCM 544 / DSM 9562)</name>
    <dbReference type="NCBI Taxonomy" id="373903"/>
    <lineage>
        <taxon>Bacteria</taxon>
        <taxon>Bacillati</taxon>
        <taxon>Bacillota</taxon>
        <taxon>Clostridia</taxon>
        <taxon>Halanaerobiales</taxon>
        <taxon>Halothermotrichaceae</taxon>
        <taxon>Halothermothrix</taxon>
    </lineage>
</organism>
<dbReference type="PRINTS" id="PR00368">
    <property type="entry name" value="FADPNR"/>
</dbReference>
<dbReference type="AlphaFoldDB" id="B8D070"/>
<feature type="domain" description="Fumarate reductase/succinate dehydrogenase flavoprotein-like C-terminal" evidence="15">
    <location>
        <begin position="430"/>
        <end position="508"/>
    </location>
</feature>
<dbReference type="Pfam" id="PF02910">
    <property type="entry name" value="Succ_DH_flav_C"/>
    <property type="match status" value="1"/>
</dbReference>
<dbReference type="InterPro" id="IPR027477">
    <property type="entry name" value="Succ_DH/fumarate_Rdtase_cat_sf"/>
</dbReference>
<dbReference type="PANTHER" id="PTHR42716:SF2">
    <property type="entry name" value="L-ASPARTATE OXIDASE, CHLOROPLASTIC"/>
    <property type="match status" value="1"/>
</dbReference>
<dbReference type="GO" id="GO:0033765">
    <property type="term" value="F:steroid dehydrogenase activity, acting on the CH-CH group of donors"/>
    <property type="evidence" value="ECO:0007669"/>
    <property type="project" value="UniProtKB-ARBA"/>
</dbReference>
<comment type="subcellular location">
    <subcellularLocation>
        <location evidence="13">Cytoplasm</location>
    </subcellularLocation>
</comment>
<comment type="cofactor">
    <cofactor evidence="1 13">
        <name>FAD</name>
        <dbReference type="ChEBI" id="CHEBI:57692"/>
    </cofactor>
</comment>
<evidence type="ECO:0000256" key="2">
    <source>
        <dbReference type="ARBA" id="ARBA00004950"/>
    </source>
</evidence>
<comment type="similarity">
    <text evidence="3 13">Belongs to the FAD-dependent oxidoreductase 2 family. NadB subfamily.</text>
</comment>
<evidence type="ECO:0000259" key="15">
    <source>
        <dbReference type="Pfam" id="PF02910"/>
    </source>
</evidence>
<dbReference type="SUPFAM" id="SSF56425">
    <property type="entry name" value="Succinate dehydrogenase/fumarate reductase flavoprotein, catalytic domain"/>
    <property type="match status" value="1"/>
</dbReference>
<keyword evidence="8 13" id="KW-0274">FAD</keyword>
<dbReference type="FunFam" id="3.90.700.10:FF:000002">
    <property type="entry name" value="L-aspartate oxidase"/>
    <property type="match status" value="1"/>
</dbReference>
<evidence type="ECO:0000259" key="14">
    <source>
        <dbReference type="Pfam" id="PF00890"/>
    </source>
</evidence>
<comment type="pathway">
    <text evidence="2 13">Cofactor biosynthesis; NAD(+) biosynthesis; iminoaspartate from L-aspartate (oxidase route): step 1/1.</text>
</comment>
<comment type="function">
    <text evidence="13">Catalyzes the oxidation of L-aspartate to iminoaspartate.</text>
</comment>
<accession>B8D070</accession>
<dbReference type="UniPathway" id="UPA00253">
    <property type="reaction ID" value="UER00326"/>
</dbReference>
<dbReference type="STRING" id="373903.Hore_00630"/>
<dbReference type="PRINTS" id="PR00411">
    <property type="entry name" value="PNDRDTASEI"/>
</dbReference>
<comment type="catalytic activity">
    <reaction evidence="10">
        <text>L-aspartate + O2 = iminosuccinate + H2O2</text>
        <dbReference type="Rhea" id="RHEA:25876"/>
        <dbReference type="ChEBI" id="CHEBI:15379"/>
        <dbReference type="ChEBI" id="CHEBI:16240"/>
        <dbReference type="ChEBI" id="CHEBI:29991"/>
        <dbReference type="ChEBI" id="CHEBI:77875"/>
        <dbReference type="EC" id="1.4.3.16"/>
    </reaction>
    <physiologicalReaction direction="left-to-right" evidence="10">
        <dbReference type="Rhea" id="RHEA:25877"/>
    </physiologicalReaction>
</comment>
<evidence type="ECO:0000313" key="16">
    <source>
        <dbReference type="EMBL" id="ACL68824.1"/>
    </source>
</evidence>
<evidence type="ECO:0000256" key="1">
    <source>
        <dbReference type="ARBA" id="ARBA00001974"/>
    </source>
</evidence>
<dbReference type="SUPFAM" id="SSF46977">
    <property type="entry name" value="Succinate dehydrogenase/fumarate reductase flavoprotein C-terminal domain"/>
    <property type="match status" value="1"/>
</dbReference>
<evidence type="ECO:0000256" key="10">
    <source>
        <dbReference type="ARBA" id="ARBA00048305"/>
    </source>
</evidence>
<proteinExistence type="inferred from homology"/>
<feature type="domain" description="FAD-dependent oxidoreductase 2 FAD-binding" evidence="14">
    <location>
        <begin position="10"/>
        <end position="383"/>
    </location>
</feature>
<dbReference type="Gene3D" id="3.90.700.10">
    <property type="entry name" value="Succinate dehydrogenase/fumarate reductase flavoprotein, catalytic domain"/>
    <property type="match status" value="1"/>
</dbReference>
<protein>
    <recommendedName>
        <fullName evidence="5 11">L-aspartate oxidase</fullName>
        <ecNumber evidence="4 11">1.4.3.16</ecNumber>
    </recommendedName>
</protein>
<dbReference type="Gene3D" id="1.20.58.100">
    <property type="entry name" value="Fumarate reductase/succinate dehydrogenase flavoprotein-like, C-terminal domain"/>
    <property type="match status" value="1"/>
</dbReference>
<dbReference type="RefSeq" id="WP_012635023.1">
    <property type="nucleotide sequence ID" value="NC_011899.1"/>
</dbReference>
<dbReference type="InterPro" id="IPR036188">
    <property type="entry name" value="FAD/NAD-bd_sf"/>
</dbReference>
<evidence type="ECO:0000256" key="13">
    <source>
        <dbReference type="RuleBase" id="RU362049"/>
    </source>
</evidence>
<dbReference type="HOGENOM" id="CLU_014312_3_0_9"/>
<dbReference type="Proteomes" id="UP000000719">
    <property type="component" value="Chromosome"/>
</dbReference>
<dbReference type="EC" id="1.4.3.16" evidence="4 11"/>
<dbReference type="Gene3D" id="3.50.50.60">
    <property type="entry name" value="FAD/NAD(P)-binding domain"/>
    <property type="match status" value="1"/>
</dbReference>
<dbReference type="PANTHER" id="PTHR42716">
    <property type="entry name" value="L-ASPARTATE OXIDASE"/>
    <property type="match status" value="1"/>
</dbReference>
<name>B8D070_HALOH</name>
<dbReference type="Pfam" id="PF00890">
    <property type="entry name" value="FAD_binding_2"/>
    <property type="match status" value="1"/>
</dbReference>
<keyword evidence="9 13" id="KW-0560">Oxidoreductase</keyword>
<dbReference type="EMBL" id="CP001098">
    <property type="protein sequence ID" value="ACL68824.1"/>
    <property type="molecule type" value="Genomic_DNA"/>
</dbReference>
<dbReference type="PIRSF" id="PIRSF000171">
    <property type="entry name" value="SDHA_APRA_LASPO"/>
    <property type="match status" value="1"/>
</dbReference>
<sequence>MGDIKYKTTDFVIIGTGIAGLYTALKLASLGEVSVLTKEKLEDSNTQYAQGGIAAVIDRGDSWKLHMEDTLKAGAGICDEKAVEVLVTEGPDRVRELIKMGTRFDHIEGELDLTREGAHSKRRILHARGDATGEEIRESLTRAITKSKNISLKEENFMIDLVKLNRGNHVDGVLVWDNNQKKYIVYLARAVILASGGCGQVYHNTSNPEVTTGDGVAAAYRAGAIIMDMEFIQFHPTVFYNKHGSSFLISESLRGEGAVLRNSEGKRFMDKYHDLAELAPRDVVARAILQEMERDNKPHVWLDITHKDADFVKNRFPTIFRTLKEHGIDITRDWVPVVPAAHYMMGGVRTDTYGRTNLIGLYAVGEVACTGVHGANRLASNSLLEGLVFGNRIYRALKMEADVLPLPEENLKVPQLLPYGKVMVIKQIKEELKKKMSHQVGIIRSEKTLKDMIKWIEETEVKLNKFKYSNVELWELKNMLSVAGIISRSALLRKESRGGHFREDYPEIKPGWGNKHVLVDKLSPEGRIHEVK</sequence>
<dbReference type="GO" id="GO:0005737">
    <property type="term" value="C:cytoplasm"/>
    <property type="evidence" value="ECO:0007669"/>
    <property type="project" value="UniProtKB-SubCell"/>
</dbReference>
<dbReference type="NCBIfam" id="TIGR00551">
    <property type="entry name" value="nadB"/>
    <property type="match status" value="1"/>
</dbReference>
<dbReference type="InterPro" id="IPR005288">
    <property type="entry name" value="NadB"/>
</dbReference>
<evidence type="ECO:0000256" key="6">
    <source>
        <dbReference type="ARBA" id="ARBA00022630"/>
    </source>
</evidence>
<keyword evidence="6 13" id="KW-0285">Flavoprotein</keyword>
<keyword evidence="7 13" id="KW-0662">Pyridine nucleotide biosynthesis</keyword>
<evidence type="ECO:0000313" key="17">
    <source>
        <dbReference type="Proteomes" id="UP000000719"/>
    </source>
</evidence>
<keyword evidence="17" id="KW-1185">Reference proteome</keyword>
<evidence type="ECO:0000256" key="9">
    <source>
        <dbReference type="ARBA" id="ARBA00023002"/>
    </source>
</evidence>